<comment type="subcellular location">
    <subcellularLocation>
        <location evidence="1">Cell outer membrane</location>
    </subcellularLocation>
</comment>
<dbReference type="RefSeq" id="WP_116301196.1">
    <property type="nucleotide sequence ID" value="NZ_NFZV01000003.1"/>
</dbReference>
<gene>
    <name evidence="7" type="ORF">CAL65_05800</name>
</gene>
<proteinExistence type="inferred from homology"/>
<keyword evidence="4" id="KW-0472">Membrane</keyword>
<evidence type="ECO:0000256" key="4">
    <source>
        <dbReference type="ARBA" id="ARBA00023136"/>
    </source>
</evidence>
<feature type="chain" id="PRO_5017719028" description="MltA-interacting MipA family protein" evidence="6">
    <location>
        <begin position="25"/>
        <end position="254"/>
    </location>
</feature>
<keyword evidence="3 6" id="KW-0732">Signal</keyword>
<evidence type="ECO:0000256" key="2">
    <source>
        <dbReference type="ARBA" id="ARBA00005722"/>
    </source>
</evidence>
<evidence type="ECO:0000313" key="7">
    <source>
        <dbReference type="EMBL" id="RFA38338.1"/>
    </source>
</evidence>
<keyword evidence="8" id="KW-1185">Reference proteome</keyword>
<feature type="signal peptide" evidence="6">
    <location>
        <begin position="1"/>
        <end position="24"/>
    </location>
</feature>
<comment type="caution">
    <text evidence="7">The sequence shown here is derived from an EMBL/GenBank/DDBJ whole genome shotgun (WGS) entry which is preliminary data.</text>
</comment>
<name>A0A3E0WZ87_9GAMM</name>
<dbReference type="EMBL" id="NFZW01000004">
    <property type="protein sequence ID" value="RFA38338.1"/>
    <property type="molecule type" value="Genomic_DNA"/>
</dbReference>
<sequence length="254" mass="27468">MASARTCLVAAYTLALAYCGTAIADQPPTRGGSGWSVGIGAVGSTGPYPDSSTDITPIPFLGYDNGTFYWRGLAAGLRTELADGVEGRGYLRGRMQRRRASDSDVLEGTKDRSRTLEAGVGISAGPRWLRGSLDVSGDLLSQHSGQEVRASVTVPWLIGDWVVLSSVGANWQSAEFANYYYGVRTNEIGPDRPAYEPGSSLNPSMAISLIQRSEGRTGWFIRIEHEWLDSNIQDSPIIDSGHRWSGIAAFTYRL</sequence>
<dbReference type="Pfam" id="PF06629">
    <property type="entry name" value="MipA"/>
    <property type="match status" value="1"/>
</dbReference>
<organism evidence="7 8">
    <name type="scientific">Alkalilimnicola ehrlichii</name>
    <dbReference type="NCBI Taxonomy" id="351052"/>
    <lineage>
        <taxon>Bacteria</taxon>
        <taxon>Pseudomonadati</taxon>
        <taxon>Pseudomonadota</taxon>
        <taxon>Gammaproteobacteria</taxon>
        <taxon>Chromatiales</taxon>
        <taxon>Ectothiorhodospiraceae</taxon>
        <taxon>Alkalilimnicola</taxon>
    </lineage>
</organism>
<dbReference type="Proteomes" id="UP000256763">
    <property type="component" value="Unassembled WGS sequence"/>
</dbReference>
<dbReference type="PANTHER" id="PTHR38776">
    <property type="entry name" value="MLTA-INTERACTING PROTEIN-RELATED"/>
    <property type="match status" value="1"/>
</dbReference>
<dbReference type="PANTHER" id="PTHR38776:SF1">
    <property type="entry name" value="MLTA-INTERACTING PROTEIN-RELATED"/>
    <property type="match status" value="1"/>
</dbReference>
<accession>A0A3E0WZ87</accession>
<evidence type="ECO:0000256" key="3">
    <source>
        <dbReference type="ARBA" id="ARBA00022729"/>
    </source>
</evidence>
<dbReference type="AlphaFoldDB" id="A0A3E0WZ87"/>
<dbReference type="InterPro" id="IPR010583">
    <property type="entry name" value="MipA"/>
</dbReference>
<reference evidence="8" key="1">
    <citation type="submission" date="2017-05" db="EMBL/GenBank/DDBJ databases">
        <authorList>
            <person name="Sharma S."/>
            <person name="Sidhu C."/>
            <person name="Pinnaka A.K."/>
        </authorList>
    </citation>
    <scope>NUCLEOTIDE SEQUENCE [LARGE SCALE GENOMIC DNA]</scope>
    <source>
        <strain evidence="8">AK93</strain>
    </source>
</reference>
<evidence type="ECO:0000256" key="5">
    <source>
        <dbReference type="ARBA" id="ARBA00023237"/>
    </source>
</evidence>
<evidence type="ECO:0000313" key="8">
    <source>
        <dbReference type="Proteomes" id="UP000256763"/>
    </source>
</evidence>
<evidence type="ECO:0008006" key="9">
    <source>
        <dbReference type="Google" id="ProtNLM"/>
    </source>
</evidence>
<dbReference type="OrthoDB" id="8562138at2"/>
<keyword evidence="5" id="KW-0998">Cell outer membrane</keyword>
<evidence type="ECO:0000256" key="1">
    <source>
        <dbReference type="ARBA" id="ARBA00004442"/>
    </source>
</evidence>
<protein>
    <recommendedName>
        <fullName evidence="9">MltA-interacting MipA family protein</fullName>
    </recommendedName>
</protein>
<comment type="similarity">
    <text evidence="2">Belongs to the MipA/OmpV family.</text>
</comment>
<dbReference type="GO" id="GO:0009279">
    <property type="term" value="C:cell outer membrane"/>
    <property type="evidence" value="ECO:0007669"/>
    <property type="project" value="UniProtKB-SubCell"/>
</dbReference>
<evidence type="ECO:0000256" key="6">
    <source>
        <dbReference type="SAM" id="SignalP"/>
    </source>
</evidence>